<dbReference type="InParanoid" id="A0A024G318"/>
<evidence type="ECO:0000313" key="2">
    <source>
        <dbReference type="EMBL" id="CCI41165.1"/>
    </source>
</evidence>
<protein>
    <recommendedName>
        <fullName evidence="1">PH domain-containing protein</fullName>
    </recommendedName>
</protein>
<dbReference type="Proteomes" id="UP000053237">
    <property type="component" value="Unassembled WGS sequence"/>
</dbReference>
<keyword evidence="3" id="KW-1185">Reference proteome</keyword>
<comment type="caution">
    <text evidence="2">The sequence shown here is derived from an EMBL/GenBank/DDBJ whole genome shotgun (WGS) entry which is preliminary data.</text>
</comment>
<dbReference type="OrthoDB" id="46706at2759"/>
<dbReference type="Gene3D" id="2.30.29.30">
    <property type="entry name" value="Pleckstrin-homology domain (PH domain)/Phosphotyrosine-binding domain (PTB)"/>
    <property type="match status" value="1"/>
</dbReference>
<evidence type="ECO:0000313" key="3">
    <source>
        <dbReference type="Proteomes" id="UP000053237"/>
    </source>
</evidence>
<organism evidence="2 3">
    <name type="scientific">Albugo candida</name>
    <dbReference type="NCBI Taxonomy" id="65357"/>
    <lineage>
        <taxon>Eukaryota</taxon>
        <taxon>Sar</taxon>
        <taxon>Stramenopiles</taxon>
        <taxon>Oomycota</taxon>
        <taxon>Peronosporomycetes</taxon>
        <taxon>Albuginales</taxon>
        <taxon>Albuginaceae</taxon>
        <taxon>Albugo</taxon>
    </lineage>
</organism>
<dbReference type="AlphaFoldDB" id="A0A024G318"/>
<dbReference type="SUPFAM" id="SSF50729">
    <property type="entry name" value="PH domain-like"/>
    <property type="match status" value="1"/>
</dbReference>
<dbReference type="Pfam" id="PF00169">
    <property type="entry name" value="PH"/>
    <property type="match status" value="1"/>
</dbReference>
<sequence length="225" mass="26160">MNARQQWWAQWEKLQIHWDEMARNGKQYLSMVADSIQKSNVLESDASKTILRSKMLQRIAIAELWKQAQHARKGLRAEVGKLGLVMVKMRSLRDAIQTNDRDDYLDKAMCETIKMFEKELMAKSLIAEDDLGARYLFKKTRDGKWQKRWFETNGCFLTYYKKQGQKLLAALNLPQVGTITLLGEDSTDGPGLFTIELNERVYTIKARSHEEAAFWVDVRIIPTKK</sequence>
<dbReference type="InterPro" id="IPR001849">
    <property type="entry name" value="PH_domain"/>
</dbReference>
<evidence type="ECO:0000259" key="1">
    <source>
        <dbReference type="PROSITE" id="PS50003"/>
    </source>
</evidence>
<dbReference type="InterPro" id="IPR011993">
    <property type="entry name" value="PH-like_dom_sf"/>
</dbReference>
<gene>
    <name evidence="2" type="ORF">BN9_019490</name>
</gene>
<proteinExistence type="predicted"/>
<reference evidence="2 3" key="1">
    <citation type="submission" date="2012-05" db="EMBL/GenBank/DDBJ databases">
        <title>Recombination and specialization in a pathogen metapopulation.</title>
        <authorList>
            <person name="Gardiner A."/>
            <person name="Kemen E."/>
            <person name="Schultz-Larsen T."/>
            <person name="MacLean D."/>
            <person name="Van Oosterhout C."/>
            <person name="Jones J.D.G."/>
        </authorList>
    </citation>
    <scope>NUCLEOTIDE SEQUENCE [LARGE SCALE GENOMIC DNA]</scope>
    <source>
        <strain evidence="2 3">Ac Nc2</strain>
    </source>
</reference>
<dbReference type="PROSITE" id="PS50003">
    <property type="entry name" value="PH_DOMAIN"/>
    <property type="match status" value="1"/>
</dbReference>
<dbReference type="EMBL" id="CAIX01000015">
    <property type="protein sequence ID" value="CCI41165.1"/>
    <property type="molecule type" value="Genomic_DNA"/>
</dbReference>
<name>A0A024G318_9STRA</name>
<feature type="domain" description="PH" evidence="1">
    <location>
        <begin position="129"/>
        <end position="224"/>
    </location>
</feature>
<accession>A0A024G318</accession>